<organism evidence="1 2">
    <name type="scientific">Funneliformis mosseae</name>
    <name type="common">Endomycorrhizal fungus</name>
    <name type="synonym">Glomus mosseae</name>
    <dbReference type="NCBI Taxonomy" id="27381"/>
    <lineage>
        <taxon>Eukaryota</taxon>
        <taxon>Fungi</taxon>
        <taxon>Fungi incertae sedis</taxon>
        <taxon>Mucoromycota</taxon>
        <taxon>Glomeromycotina</taxon>
        <taxon>Glomeromycetes</taxon>
        <taxon>Glomerales</taxon>
        <taxon>Glomeraceae</taxon>
        <taxon>Funneliformis</taxon>
    </lineage>
</organism>
<dbReference type="EMBL" id="CAJVPP010001143">
    <property type="protein sequence ID" value="CAG8536783.1"/>
    <property type="molecule type" value="Genomic_DNA"/>
</dbReference>
<comment type="caution">
    <text evidence="1">The sequence shown here is derived from an EMBL/GenBank/DDBJ whole genome shotgun (WGS) entry which is preliminary data.</text>
</comment>
<name>A0A9N9AN39_FUNMO</name>
<dbReference type="Proteomes" id="UP000789375">
    <property type="component" value="Unassembled WGS sequence"/>
</dbReference>
<accession>A0A9N9AN39</accession>
<protein>
    <submittedName>
        <fullName evidence="1">12701_t:CDS:1</fullName>
    </submittedName>
</protein>
<proteinExistence type="predicted"/>
<gene>
    <name evidence="1" type="ORF">FMOSSE_LOCUS5779</name>
</gene>
<evidence type="ECO:0000313" key="1">
    <source>
        <dbReference type="EMBL" id="CAG8536783.1"/>
    </source>
</evidence>
<evidence type="ECO:0000313" key="2">
    <source>
        <dbReference type="Proteomes" id="UP000789375"/>
    </source>
</evidence>
<sequence length="51" mass="6353">WLPQSPDLNHIEDFRQFLNQDFENKMQPRTIEDSRTEKMFIEEWKLISEEI</sequence>
<dbReference type="AlphaFoldDB" id="A0A9N9AN39"/>
<reference evidence="1" key="1">
    <citation type="submission" date="2021-06" db="EMBL/GenBank/DDBJ databases">
        <authorList>
            <person name="Kallberg Y."/>
            <person name="Tangrot J."/>
            <person name="Rosling A."/>
        </authorList>
    </citation>
    <scope>NUCLEOTIDE SEQUENCE</scope>
    <source>
        <strain evidence="1">87-6 pot B 2015</strain>
    </source>
</reference>
<feature type="non-terminal residue" evidence="1">
    <location>
        <position position="1"/>
    </location>
</feature>
<keyword evidence="2" id="KW-1185">Reference proteome</keyword>